<organism evidence="1 2">
    <name type="scientific">Trichomalopsis sarcophagae</name>
    <dbReference type="NCBI Taxonomy" id="543379"/>
    <lineage>
        <taxon>Eukaryota</taxon>
        <taxon>Metazoa</taxon>
        <taxon>Ecdysozoa</taxon>
        <taxon>Arthropoda</taxon>
        <taxon>Hexapoda</taxon>
        <taxon>Insecta</taxon>
        <taxon>Pterygota</taxon>
        <taxon>Neoptera</taxon>
        <taxon>Endopterygota</taxon>
        <taxon>Hymenoptera</taxon>
        <taxon>Apocrita</taxon>
        <taxon>Proctotrupomorpha</taxon>
        <taxon>Chalcidoidea</taxon>
        <taxon>Pteromalidae</taxon>
        <taxon>Pteromalinae</taxon>
        <taxon>Trichomalopsis</taxon>
    </lineage>
</organism>
<proteinExistence type="predicted"/>
<evidence type="ECO:0000313" key="2">
    <source>
        <dbReference type="Proteomes" id="UP000215335"/>
    </source>
</evidence>
<sequence length="92" mass="10906">MLLFHRVYFLRNYRELAKFLFTTARHNIAKVNFSLYSDIYILNTNSKALNRTVIIHIFGKYGGGKSSRYTYIYIYIFMYIKAASVFRSCLPP</sequence>
<comment type="caution">
    <text evidence="1">The sequence shown here is derived from an EMBL/GenBank/DDBJ whole genome shotgun (WGS) entry which is preliminary data.</text>
</comment>
<dbReference type="Proteomes" id="UP000215335">
    <property type="component" value="Unassembled WGS sequence"/>
</dbReference>
<keyword evidence="2" id="KW-1185">Reference proteome</keyword>
<gene>
    <name evidence="1" type="ORF">TSAR_014602</name>
</gene>
<accession>A0A232F2Q6</accession>
<dbReference type="EMBL" id="NNAY01001126">
    <property type="protein sequence ID" value="OXU25044.1"/>
    <property type="molecule type" value="Genomic_DNA"/>
</dbReference>
<name>A0A232F2Q6_9HYME</name>
<evidence type="ECO:0000313" key="1">
    <source>
        <dbReference type="EMBL" id="OXU25044.1"/>
    </source>
</evidence>
<protein>
    <submittedName>
        <fullName evidence="1">Uncharacterized protein</fullName>
    </submittedName>
</protein>
<reference evidence="1 2" key="1">
    <citation type="journal article" date="2017" name="Curr. Biol.">
        <title>The Evolution of Venom by Co-option of Single-Copy Genes.</title>
        <authorList>
            <person name="Martinson E.O."/>
            <person name="Mrinalini"/>
            <person name="Kelkar Y.D."/>
            <person name="Chang C.H."/>
            <person name="Werren J.H."/>
        </authorList>
    </citation>
    <scope>NUCLEOTIDE SEQUENCE [LARGE SCALE GENOMIC DNA]</scope>
    <source>
        <strain evidence="1 2">Alberta</strain>
        <tissue evidence="1">Whole body</tissue>
    </source>
</reference>
<dbReference type="AlphaFoldDB" id="A0A232F2Q6"/>